<comment type="catalytic activity">
    <reaction evidence="6">
        <text>a 2'-deoxyadenosine in DNA + S-adenosyl-L-methionine = an N(6)-methyl-2'-deoxyadenosine in DNA + S-adenosyl-L-homocysteine + H(+)</text>
        <dbReference type="Rhea" id="RHEA:15197"/>
        <dbReference type="Rhea" id="RHEA-COMP:12418"/>
        <dbReference type="Rhea" id="RHEA-COMP:12419"/>
        <dbReference type="ChEBI" id="CHEBI:15378"/>
        <dbReference type="ChEBI" id="CHEBI:57856"/>
        <dbReference type="ChEBI" id="CHEBI:59789"/>
        <dbReference type="ChEBI" id="CHEBI:90615"/>
        <dbReference type="ChEBI" id="CHEBI:90616"/>
        <dbReference type="EC" id="2.1.1.72"/>
    </reaction>
</comment>
<keyword evidence="3 9" id="KW-0489">Methyltransferase</keyword>
<evidence type="ECO:0000256" key="2">
    <source>
        <dbReference type="ARBA" id="ARBA00011900"/>
    </source>
</evidence>
<keyword evidence="5" id="KW-0949">S-adenosyl-L-methionine</keyword>
<name>A0A4Q2UCS1_9HYPH</name>
<dbReference type="GO" id="GO:0003677">
    <property type="term" value="F:DNA binding"/>
    <property type="evidence" value="ECO:0007669"/>
    <property type="project" value="InterPro"/>
</dbReference>
<dbReference type="GO" id="GO:0008170">
    <property type="term" value="F:N-methyltransferase activity"/>
    <property type="evidence" value="ECO:0007669"/>
    <property type="project" value="InterPro"/>
</dbReference>
<dbReference type="InterPro" id="IPR050953">
    <property type="entry name" value="N4_N6_ade-DNA_methylase"/>
</dbReference>
<dbReference type="SUPFAM" id="SSF53335">
    <property type="entry name" value="S-adenosyl-L-methionine-dependent methyltransferases"/>
    <property type="match status" value="1"/>
</dbReference>
<comment type="caution">
    <text evidence="9">The sequence shown here is derived from an EMBL/GenBank/DDBJ whole genome shotgun (WGS) entry which is preliminary data.</text>
</comment>
<dbReference type="OrthoDB" id="9806213at2"/>
<evidence type="ECO:0000256" key="4">
    <source>
        <dbReference type="ARBA" id="ARBA00022679"/>
    </source>
</evidence>
<reference evidence="9 10" key="1">
    <citation type="submission" date="2018-12" db="EMBL/GenBank/DDBJ databases">
        <authorList>
            <person name="Grouzdev D.S."/>
            <person name="Krutkina M.S."/>
        </authorList>
    </citation>
    <scope>NUCLEOTIDE SEQUENCE [LARGE SCALE GENOMIC DNA]</scope>
    <source>
        <strain evidence="9 10">RmlP026</strain>
    </source>
</reference>
<dbReference type="AlphaFoldDB" id="A0A4Q2UCS1"/>
<dbReference type="PRINTS" id="PR00507">
    <property type="entry name" value="N12N6MTFRASE"/>
</dbReference>
<dbReference type="InterPro" id="IPR029063">
    <property type="entry name" value="SAM-dependent_MTases_sf"/>
</dbReference>
<evidence type="ECO:0000256" key="5">
    <source>
        <dbReference type="ARBA" id="ARBA00022691"/>
    </source>
</evidence>
<dbReference type="PANTHER" id="PTHR33841">
    <property type="entry name" value="DNA METHYLTRANSFERASE YEEA-RELATED"/>
    <property type="match status" value="1"/>
</dbReference>
<evidence type="ECO:0000259" key="8">
    <source>
        <dbReference type="Pfam" id="PF02384"/>
    </source>
</evidence>
<proteinExistence type="inferred from homology"/>
<feature type="domain" description="DNA methylase adenine-specific" evidence="8">
    <location>
        <begin position="296"/>
        <end position="479"/>
    </location>
</feature>
<organism evidence="9 10">
    <name type="scientific">Lichenibacterium minor</name>
    <dbReference type="NCBI Taxonomy" id="2316528"/>
    <lineage>
        <taxon>Bacteria</taxon>
        <taxon>Pseudomonadati</taxon>
        <taxon>Pseudomonadota</taxon>
        <taxon>Alphaproteobacteria</taxon>
        <taxon>Hyphomicrobiales</taxon>
        <taxon>Lichenihabitantaceae</taxon>
        <taxon>Lichenibacterium</taxon>
    </lineage>
</organism>
<evidence type="ECO:0000256" key="1">
    <source>
        <dbReference type="ARBA" id="ARBA00006594"/>
    </source>
</evidence>
<reference evidence="9 10" key="2">
    <citation type="submission" date="2019-02" db="EMBL/GenBank/DDBJ databases">
        <title>'Lichenibacterium ramalinii' gen. nov. sp. nov., 'Lichenibacterium minor' gen. nov. sp. nov.</title>
        <authorList>
            <person name="Pankratov T."/>
        </authorList>
    </citation>
    <scope>NUCLEOTIDE SEQUENCE [LARGE SCALE GENOMIC DNA]</scope>
    <source>
        <strain evidence="9 10">RmlP026</strain>
    </source>
</reference>
<accession>A0A4Q2UCS1</accession>
<dbReference type="EMBL" id="QYBB01000001">
    <property type="protein sequence ID" value="RYC33898.1"/>
    <property type="molecule type" value="Genomic_DNA"/>
</dbReference>
<evidence type="ECO:0000313" key="9">
    <source>
        <dbReference type="EMBL" id="RYC33898.1"/>
    </source>
</evidence>
<keyword evidence="10" id="KW-1185">Reference proteome</keyword>
<evidence type="ECO:0000313" key="10">
    <source>
        <dbReference type="Proteomes" id="UP000290759"/>
    </source>
</evidence>
<dbReference type="GO" id="GO:0009007">
    <property type="term" value="F:site-specific DNA-methyltransferase (adenine-specific) activity"/>
    <property type="evidence" value="ECO:0007669"/>
    <property type="project" value="UniProtKB-EC"/>
</dbReference>
<comment type="similarity">
    <text evidence="1">Belongs to the N(4)/N(6)-methyltransferase family.</text>
</comment>
<dbReference type="Pfam" id="PF02384">
    <property type="entry name" value="N6_Mtase"/>
    <property type="match status" value="1"/>
</dbReference>
<feature type="region of interest" description="Disordered" evidence="7">
    <location>
        <begin position="458"/>
        <end position="479"/>
    </location>
</feature>
<dbReference type="Proteomes" id="UP000290759">
    <property type="component" value="Unassembled WGS sequence"/>
</dbReference>
<evidence type="ECO:0000256" key="6">
    <source>
        <dbReference type="ARBA" id="ARBA00047942"/>
    </source>
</evidence>
<evidence type="ECO:0000256" key="3">
    <source>
        <dbReference type="ARBA" id="ARBA00022603"/>
    </source>
</evidence>
<gene>
    <name evidence="9" type="ORF">D3273_01200</name>
</gene>
<keyword evidence="4 9" id="KW-0808">Transferase</keyword>
<dbReference type="PANTHER" id="PTHR33841:SF5">
    <property type="entry name" value="DNA METHYLASE (MODIFICATION METHYLASE) (METHYLTRANSFERASE)-RELATED"/>
    <property type="match status" value="1"/>
</dbReference>
<dbReference type="Gene3D" id="3.40.50.150">
    <property type="entry name" value="Vaccinia Virus protein VP39"/>
    <property type="match status" value="1"/>
</dbReference>
<protein>
    <recommendedName>
        <fullName evidence="2">site-specific DNA-methyltransferase (adenine-specific)</fullName>
        <ecNumber evidence="2">2.1.1.72</ecNumber>
    </recommendedName>
</protein>
<sequence length="909" mass="98485">MSNAVERALVRTGFVVPGGGDVEGLFRDVGEGGPSFEPAFARRSGLAADAVYSSGDGPKLIVKGSGVVDAEVEFDAWHERAWNLGLAPLLWIVTPVDVRVYDAFSGVGDGGVRGPLRRFLLDVDEQMAELEAFCGRFSLDTGAFWASGLARGIDRSRKVDRVLLDEIRALEQALLPSDADGAGRAVAAVERARCQELVTCTLFASYLFDRGIAQPMLPVGITADLVDAFTDQASALQLFDWLTATFNGDVFPPGTGDRIDDAQVGLLRDFVQGTGISERDKGQLRLFRFRFDTVPIDLISSVYETFARRAVGDSAKRLGLHYTPVELVHMALDPVFERLPTKSRVLDPTCGSGLFLVEALRRLVWTRCRDGIRPRRIVRQILYGQVYGIDVNSAALRIAAFSLYLAALELETEAEPGEGTRFDRLIGRTLFECDFLSAPGLDLARSLHPHVIVGNPPWTHGALGTRDDEPHTDEDEWDERGNVGLENRMGAVEEGRDGPTTEEFASRAPDQRFFAAAVGLSEGRGRIAMYLKTTAFLSSAANATRFRDGVLRRINRLALLDLSSFRHAGLFSKAQAPGLLVCGNCPALPTGGTILVGSLAWDPDFARSGAITISSAEMRTIPKVSVIGNPSLMKASMLGTPRDARLIERLTTQFPTFGQVVGPHTTSYGQGFQMKSKGEVPPKLLGDWMGSLPALMPKDYSAITLDGCKMDSLPERGIHALHRERRPRLYQGPLVVFPKSAHAKALQKGRTSAALHTGDLAFSHGFYGFSFAGRDRRWAVVVCALLNSAVPGFQLLFGAGPLGFERPSVNLTDLLGIRFPIIDMSDELAERATAAMATARSDDCAVLCSCLTNVENQGLSFPLNPRAAGASISRMMTVLRSIPVSSLTSIRNVVPDHTSIGWSFTVAAA</sequence>
<dbReference type="InterPro" id="IPR003356">
    <property type="entry name" value="DNA_methylase_A-5"/>
</dbReference>
<dbReference type="GO" id="GO:0032259">
    <property type="term" value="P:methylation"/>
    <property type="evidence" value="ECO:0007669"/>
    <property type="project" value="UniProtKB-KW"/>
</dbReference>
<evidence type="ECO:0000256" key="7">
    <source>
        <dbReference type="SAM" id="MobiDB-lite"/>
    </source>
</evidence>
<dbReference type="EC" id="2.1.1.72" evidence="2"/>